<keyword evidence="4" id="KW-1185">Reference proteome</keyword>
<dbReference type="Proteomes" id="UP000005408">
    <property type="component" value="Unassembled WGS sequence"/>
</dbReference>
<feature type="compositionally biased region" description="Basic and acidic residues" evidence="2">
    <location>
        <begin position="656"/>
        <end position="675"/>
    </location>
</feature>
<dbReference type="GO" id="GO:0030866">
    <property type="term" value="P:cortical actin cytoskeleton organization"/>
    <property type="evidence" value="ECO:0007669"/>
    <property type="project" value="TreeGrafter"/>
</dbReference>
<evidence type="ECO:0000313" key="3">
    <source>
        <dbReference type="EnsemblMetazoa" id="G4375.16:cds"/>
    </source>
</evidence>
<comment type="similarity">
    <text evidence="1">Belongs to the HEM-1/HEM-2 family.</text>
</comment>
<evidence type="ECO:0008006" key="5">
    <source>
        <dbReference type="Google" id="ProtNLM"/>
    </source>
</evidence>
<accession>A0A8W8N957</accession>
<dbReference type="AlphaFoldDB" id="A0A8W8N957"/>
<dbReference type="GO" id="GO:0031209">
    <property type="term" value="C:SCAR complex"/>
    <property type="evidence" value="ECO:0007669"/>
    <property type="project" value="TreeGrafter"/>
</dbReference>
<evidence type="ECO:0000313" key="4">
    <source>
        <dbReference type="Proteomes" id="UP000005408"/>
    </source>
</evidence>
<reference evidence="3" key="1">
    <citation type="submission" date="2022-08" db="UniProtKB">
        <authorList>
            <consortium name="EnsemblMetazoa"/>
        </authorList>
    </citation>
    <scope>IDENTIFICATION</scope>
    <source>
        <strain evidence="3">05x7-T-G4-1.051#20</strain>
    </source>
</reference>
<sequence length="1144" mass="131169">MSRAMVPSQQKLAEKLTILNDRGRGMLTRIYNIKKMLTKTDSKPAFLSDKSLDSVFKYLHKKFPNIDNHAGALQVINNIKQDVVKSLSLYYFTFVDIMDFKDHVVDLLTTIDACQVHMDVTLNYDLTVNYLNLISTYVSLMILMSRVEDRRVVLSLYNVAYEYLNASSDPSFPRLGQMVIDYDIPLRKLSEEFVPHSRVVVPALLSLHKIYPKRNLPADQMRATGMLSLLAEPLKIMNVPNTDMVQCEYLSLDSMEKWIIFSMMLCHTYLQEAQLWDLWKTALQSGYIVQLCRDEVLHIHSYINTFFESLKGHNLHKRITEVKDLQHQALQSSPAIHRERRKFLRSALKELALIFTDQPGLLGPKGLYVFQALAVARDEIHWLLRHFDNPPSKKHTVKLSQEDFVDRQLPELLFNMEELKSLLRKYNQVVQRYFVQYLAGYDAVLLNQLIQNLAHCPEDESVILSSLYNTIAGLSVKQVEANEVFDFRGVRLDWFRLQAYTSVSRAGLVLRDHQDLGKHLNMIVFHTKLVDYLDELINETGDLSIYCFYHQIFEHQFKQCMEFPAQHRFSIVFPIICGHFMNATHELCPEERHSIGTTSVQYAHWFLKEMSDEVNQVITAICEEQCMLNYKLLPKHSAASILQSSNKHKKNKDKKKQVGPEEEKPGTESVRKNRENFTRMDKLHMALTELCYAINHCNVIQVWEHGFVPREFFIQHLETRFNKALVGMMMYNPDTSEIAKPSELLSSVKAIMSVLQGLENYVQIDIARVFNSVLPQQTQATDSFNGEKTITANYTNWYLEVLLRRVTVNIGQIVYSPNHKAFVTVATDNNSKENLYLAAEEYADLTELRALAELIGPYGMRYLGERLMGHVASQVDELKKLVIQNKEVLFNMRTSFDKPEVMRDLFRRLGNTKNQVSDVDSVLMRMTIIGILLSFRSLAQDALLDVLEDRIPFLMASVQDLQHFVPNMKDTKVVNEMASAAGLSCDIDPLLISALRSQKNVANESDYELACLLMVFVAVSIPTLAKKDVSVFKASLEGNLSNCHCLAKAVNQIAGALFTIHGPGDVSDRLQEFLALASSSLLRLGQSQEQEKETFKNRESVYILLDLIVQESPYLTMDLLESCFPYALLRNAYHTVYKASAVDN</sequence>
<name>A0A8W8N957_MAGGI</name>
<dbReference type="EnsemblMetazoa" id="G4375.16">
    <property type="protein sequence ID" value="G4375.16:cds"/>
    <property type="gene ID" value="G4375"/>
</dbReference>
<evidence type="ECO:0000256" key="1">
    <source>
        <dbReference type="ARBA" id="ARBA00037947"/>
    </source>
</evidence>
<dbReference type="InterPro" id="IPR019137">
    <property type="entry name" value="Nck-associated_protein-1"/>
</dbReference>
<dbReference type="GO" id="GO:0016477">
    <property type="term" value="P:cell migration"/>
    <property type="evidence" value="ECO:0007669"/>
    <property type="project" value="TreeGrafter"/>
</dbReference>
<evidence type="ECO:0000256" key="2">
    <source>
        <dbReference type="SAM" id="MobiDB-lite"/>
    </source>
</evidence>
<protein>
    <recommendedName>
        <fullName evidence="5">Nck-associated protein 1</fullName>
    </recommendedName>
</protein>
<proteinExistence type="inferred from homology"/>
<dbReference type="GO" id="GO:0048812">
    <property type="term" value="P:neuron projection morphogenesis"/>
    <property type="evidence" value="ECO:0007669"/>
    <property type="project" value="TreeGrafter"/>
</dbReference>
<feature type="compositionally biased region" description="Basic residues" evidence="2">
    <location>
        <begin position="646"/>
        <end position="655"/>
    </location>
</feature>
<dbReference type="GO" id="GO:0030031">
    <property type="term" value="P:cell projection assembly"/>
    <property type="evidence" value="ECO:0007669"/>
    <property type="project" value="TreeGrafter"/>
</dbReference>
<dbReference type="Pfam" id="PF09735">
    <property type="entry name" value="Nckap1"/>
    <property type="match status" value="1"/>
</dbReference>
<feature type="region of interest" description="Disordered" evidence="2">
    <location>
        <begin position="643"/>
        <end position="675"/>
    </location>
</feature>
<organism evidence="3 4">
    <name type="scientific">Magallana gigas</name>
    <name type="common">Pacific oyster</name>
    <name type="synonym">Crassostrea gigas</name>
    <dbReference type="NCBI Taxonomy" id="29159"/>
    <lineage>
        <taxon>Eukaryota</taxon>
        <taxon>Metazoa</taxon>
        <taxon>Spiralia</taxon>
        <taxon>Lophotrochozoa</taxon>
        <taxon>Mollusca</taxon>
        <taxon>Bivalvia</taxon>
        <taxon>Autobranchia</taxon>
        <taxon>Pteriomorphia</taxon>
        <taxon>Ostreida</taxon>
        <taxon>Ostreoidea</taxon>
        <taxon>Ostreidae</taxon>
        <taxon>Magallana</taxon>
    </lineage>
</organism>
<dbReference type="PANTHER" id="PTHR12093:SF10">
    <property type="entry name" value="MEMBRANE-ASSOCIATED PROTEIN HEM"/>
    <property type="match status" value="1"/>
</dbReference>
<dbReference type="PANTHER" id="PTHR12093">
    <property type="entry name" value="NCK-ASSOCIATED PROTEIN 1"/>
    <property type="match status" value="1"/>
</dbReference>